<dbReference type="Pfam" id="PF18383">
    <property type="entry name" value="IFT81_CH"/>
    <property type="match status" value="1"/>
</dbReference>
<evidence type="ECO:0000256" key="7">
    <source>
        <dbReference type="SAM" id="Coils"/>
    </source>
</evidence>
<dbReference type="GO" id="GO:0030992">
    <property type="term" value="C:intraciliary transport particle B"/>
    <property type="evidence" value="ECO:0007669"/>
    <property type="project" value="InterPro"/>
</dbReference>
<evidence type="ECO:0000256" key="1">
    <source>
        <dbReference type="ARBA" id="ARBA00004138"/>
    </source>
</evidence>
<dbReference type="PANTHER" id="PTHR15614:SF2">
    <property type="entry name" value="INTRAFLAGELLAR TRANSPORT PROTEIN 81 HOMOLOG"/>
    <property type="match status" value="1"/>
</dbReference>
<gene>
    <name evidence="9" type="ORF">Cvel_23023</name>
</gene>
<dbReference type="Gene3D" id="1.10.418.70">
    <property type="entry name" value="Intraflagellar transport protein 81, N-terminal domain"/>
    <property type="match status" value="1"/>
</dbReference>
<keyword evidence="3 7" id="KW-0175">Coiled coil</keyword>
<protein>
    <recommendedName>
        <fullName evidence="8">IFT81 calponin homology domain-containing protein</fullName>
    </recommendedName>
</protein>
<feature type="coiled-coil region" evidence="7">
    <location>
        <begin position="310"/>
        <end position="452"/>
    </location>
</feature>
<dbReference type="GO" id="GO:0015631">
    <property type="term" value="F:tubulin binding"/>
    <property type="evidence" value="ECO:0007669"/>
    <property type="project" value="InterPro"/>
</dbReference>
<dbReference type="EMBL" id="CDMZ01001464">
    <property type="protein sequence ID" value="CEM33036.1"/>
    <property type="molecule type" value="Genomic_DNA"/>
</dbReference>
<dbReference type="InterPro" id="IPR029600">
    <property type="entry name" value="IFT81"/>
</dbReference>
<dbReference type="PhylomeDB" id="A0A0G4GRA1"/>
<comment type="similarity">
    <text evidence="6">Belongs to the IFT81 family.</text>
</comment>
<evidence type="ECO:0000256" key="3">
    <source>
        <dbReference type="ARBA" id="ARBA00023054"/>
    </source>
</evidence>
<dbReference type="VEuPathDB" id="CryptoDB:Cvel_23023"/>
<evidence type="ECO:0000313" key="9">
    <source>
        <dbReference type="EMBL" id="CEM33036.1"/>
    </source>
</evidence>
<proteinExistence type="inferred from homology"/>
<dbReference type="PANTHER" id="PTHR15614">
    <property type="entry name" value="INTRAFLAGELLAR TRANSPORT PROTEIN 81 HOMOLOG"/>
    <property type="match status" value="1"/>
</dbReference>
<dbReference type="GO" id="GO:0060271">
    <property type="term" value="P:cilium assembly"/>
    <property type="evidence" value="ECO:0007669"/>
    <property type="project" value="InterPro"/>
</dbReference>
<feature type="coiled-coil region" evidence="7">
    <location>
        <begin position="142"/>
        <end position="285"/>
    </location>
</feature>
<feature type="domain" description="IFT81 calponin homology" evidence="8">
    <location>
        <begin position="4"/>
        <end position="124"/>
    </location>
</feature>
<dbReference type="InterPro" id="IPR043016">
    <property type="entry name" value="IFT81_N_sf"/>
</dbReference>
<evidence type="ECO:0000256" key="6">
    <source>
        <dbReference type="ARBA" id="ARBA00043983"/>
    </source>
</evidence>
<comment type="subcellular location">
    <subcellularLocation>
        <location evidence="1">Cell projection</location>
        <location evidence="1">Cilium</location>
    </subcellularLocation>
</comment>
<accession>A0A0G4GRA1</accession>
<keyword evidence="2" id="KW-0970">Cilium biogenesis/degradation</keyword>
<reference evidence="9" key="1">
    <citation type="submission" date="2014-11" db="EMBL/GenBank/DDBJ databases">
        <authorList>
            <person name="Otto D Thomas"/>
            <person name="Naeem Raeece"/>
        </authorList>
    </citation>
    <scope>NUCLEOTIDE SEQUENCE</scope>
</reference>
<keyword evidence="5" id="KW-0966">Cell projection</keyword>
<evidence type="ECO:0000256" key="2">
    <source>
        <dbReference type="ARBA" id="ARBA00022794"/>
    </source>
</evidence>
<sequence length="687" mass="79640">MASQLKEVVDHLNAPPFSMNLSLVSFDEKTGSELLEVLNTVLVALDSKQPDAAKLKDEDPEQMCHRVSDFLHVLGFKADFGPEFMQALAAGEKRTVHSILHWLLVNFEACEKRAYLAHFLVAVDVPEDYLRDEVMMKTYADYQELQAQFKMTHQHLQQQRQQNAPPTELKLEIAQLEAEKDQLQQRIHDLRQKTANTEGFPQLLEVTSNLRKEQEEEARLMDRIREQRAQVDAVEQQFLMANQRMMELKASVQEGDESGGAETMLKVLRDEAARNRASSERYQQEIVSKRMRIHNLQGILSEPPVLQQQLMEMEQRVVALRNEIRREEEEAEQRNQTDNRLQIYQNQAVLVGKKRGMCEKELKDLKEQKETLNAQLNEAETKFQKLRGHRHLRQEDFKKYATELREKTAKFKALKAQFTEMRSEKSILQRTEQVLQQRLASLADRVREAEKRLGIAGYEDDEKALEHISAEKASVDKEKGHTLEEMSRIVVEITAQLKEKKGKLAPQIKELRSLRDEYKSIEGTYHQRKTAYETTQMGLDTMLSKLREEVKKLHEEVTGNESEILASAERIKITNALLERSRRESRCLRSEEKHSKEFPTLSLLLQDKMSALEAQSKELRTAQRQVKENFDGMMRQKEMLVKLQRLMEAKLRSCTQEGQGMRGSGEIFRGDQVHHDEAGVNRLVIGD</sequence>
<dbReference type="GO" id="GO:0036064">
    <property type="term" value="C:ciliary basal body"/>
    <property type="evidence" value="ECO:0007669"/>
    <property type="project" value="TreeGrafter"/>
</dbReference>
<dbReference type="InterPro" id="IPR041146">
    <property type="entry name" value="IFT81_CH"/>
</dbReference>
<dbReference type="AlphaFoldDB" id="A0A0G4GRA1"/>
<organism evidence="9">
    <name type="scientific">Chromera velia CCMP2878</name>
    <dbReference type="NCBI Taxonomy" id="1169474"/>
    <lineage>
        <taxon>Eukaryota</taxon>
        <taxon>Sar</taxon>
        <taxon>Alveolata</taxon>
        <taxon>Colpodellida</taxon>
        <taxon>Chromeraceae</taxon>
        <taxon>Chromera</taxon>
    </lineage>
</organism>
<dbReference type="GO" id="GO:0042073">
    <property type="term" value="P:intraciliary transport"/>
    <property type="evidence" value="ECO:0007669"/>
    <property type="project" value="InterPro"/>
</dbReference>
<evidence type="ECO:0000259" key="8">
    <source>
        <dbReference type="Pfam" id="PF18383"/>
    </source>
</evidence>
<name>A0A0G4GRA1_9ALVE</name>
<evidence type="ECO:0000256" key="4">
    <source>
        <dbReference type="ARBA" id="ARBA00023069"/>
    </source>
</evidence>
<keyword evidence="4" id="KW-0969">Cilium</keyword>
<evidence type="ECO:0000256" key="5">
    <source>
        <dbReference type="ARBA" id="ARBA00023273"/>
    </source>
</evidence>